<feature type="DNA-binding region" description="H-T-H motif" evidence="4">
    <location>
        <begin position="28"/>
        <end position="47"/>
    </location>
</feature>
<feature type="domain" description="HTH tetR-type" evidence="6">
    <location>
        <begin position="5"/>
        <end position="65"/>
    </location>
</feature>
<dbReference type="PRINTS" id="PR00455">
    <property type="entry name" value="HTHTETR"/>
</dbReference>
<dbReference type="InterPro" id="IPR009057">
    <property type="entry name" value="Homeodomain-like_sf"/>
</dbReference>
<dbReference type="PANTHER" id="PTHR47506">
    <property type="entry name" value="TRANSCRIPTIONAL REGULATORY PROTEIN"/>
    <property type="match status" value="1"/>
</dbReference>
<evidence type="ECO:0000313" key="7">
    <source>
        <dbReference type="EMBL" id="CUB06923.1"/>
    </source>
</evidence>
<dbReference type="Pfam" id="PF16925">
    <property type="entry name" value="TetR_C_13"/>
    <property type="match status" value="1"/>
</dbReference>
<organism evidence="7 8">
    <name type="scientific">Tepidiphilus thermophilus</name>
    <dbReference type="NCBI Taxonomy" id="876478"/>
    <lineage>
        <taxon>Bacteria</taxon>
        <taxon>Pseudomonadati</taxon>
        <taxon>Pseudomonadota</taxon>
        <taxon>Hydrogenophilia</taxon>
        <taxon>Hydrogenophilales</taxon>
        <taxon>Hydrogenophilaceae</taxon>
        <taxon>Tepidiphilus</taxon>
    </lineage>
</organism>
<dbReference type="Gene3D" id="1.10.357.10">
    <property type="entry name" value="Tetracycline Repressor, domain 2"/>
    <property type="match status" value="1"/>
</dbReference>
<protein>
    <submittedName>
        <fullName evidence="7">Transcriptional regulator, TetR family</fullName>
    </submittedName>
</protein>
<dbReference type="SUPFAM" id="SSF48498">
    <property type="entry name" value="Tetracyclin repressor-like, C-terminal domain"/>
    <property type="match status" value="1"/>
</dbReference>
<reference evidence="8" key="1">
    <citation type="submission" date="2015-08" db="EMBL/GenBank/DDBJ databases">
        <authorList>
            <person name="Babu N.S."/>
            <person name="Beckwith C.J."/>
            <person name="Beseler K.G."/>
            <person name="Brison A."/>
            <person name="Carone J.V."/>
            <person name="Caskin T.P."/>
            <person name="Diamond M."/>
            <person name="Durham M.E."/>
            <person name="Foxe J.M."/>
            <person name="Go M."/>
            <person name="Henderson B.A."/>
            <person name="Jones I.B."/>
            <person name="McGettigan J.A."/>
            <person name="Micheletti S.J."/>
            <person name="Nasrallah M.E."/>
            <person name="Ortiz D."/>
            <person name="Piller C.R."/>
            <person name="Privatt S.R."/>
            <person name="Schneider S.L."/>
            <person name="Sharp S."/>
            <person name="Smith T.C."/>
            <person name="Stanton J.D."/>
            <person name="Ullery H.E."/>
            <person name="Wilson R.J."/>
            <person name="Serrano M.G."/>
            <person name="Buck G."/>
            <person name="Lee V."/>
            <person name="Wang Y."/>
            <person name="Carvalho R."/>
            <person name="Voegtly L."/>
            <person name="Shi R."/>
            <person name="Duckworth R."/>
            <person name="Johnson A."/>
            <person name="Loviza R."/>
            <person name="Walstead R."/>
            <person name="Shah Z."/>
            <person name="Kiflezghi M."/>
            <person name="Wade K."/>
            <person name="Ball S.L."/>
            <person name="Bradley K.W."/>
            <person name="Asai D.J."/>
            <person name="Bowman C.A."/>
            <person name="Russell D.A."/>
            <person name="Pope W.H."/>
            <person name="Jacobs-Sera D."/>
            <person name="Hendrix R.W."/>
            <person name="Hatfull G.F."/>
        </authorList>
    </citation>
    <scope>NUCLEOTIDE SEQUENCE [LARGE SCALE GENOMIC DNA]</scope>
    <source>
        <strain evidence="8">JCM 19170</strain>
    </source>
</reference>
<dbReference type="InterPro" id="IPR001647">
    <property type="entry name" value="HTH_TetR"/>
</dbReference>
<dbReference type="PROSITE" id="PS50977">
    <property type="entry name" value="HTH_TETR_2"/>
    <property type="match status" value="1"/>
</dbReference>
<evidence type="ECO:0000259" key="6">
    <source>
        <dbReference type="PROSITE" id="PS50977"/>
    </source>
</evidence>
<feature type="region of interest" description="Disordered" evidence="5">
    <location>
        <begin position="183"/>
        <end position="209"/>
    </location>
</feature>
<evidence type="ECO:0000313" key="8">
    <source>
        <dbReference type="Proteomes" id="UP000182108"/>
    </source>
</evidence>
<gene>
    <name evidence="7" type="ORF">Ga0061068_104111</name>
</gene>
<dbReference type="PANTHER" id="PTHR47506:SF1">
    <property type="entry name" value="HTH-TYPE TRANSCRIPTIONAL REGULATOR YJDC"/>
    <property type="match status" value="1"/>
</dbReference>
<accession>A0A0K6IV02</accession>
<keyword evidence="8" id="KW-1185">Reference proteome</keyword>
<keyword evidence="1" id="KW-0805">Transcription regulation</keyword>
<dbReference type="GO" id="GO:0003677">
    <property type="term" value="F:DNA binding"/>
    <property type="evidence" value="ECO:0007669"/>
    <property type="project" value="UniProtKB-UniRule"/>
</dbReference>
<dbReference type="Proteomes" id="UP000182108">
    <property type="component" value="Unassembled WGS sequence"/>
</dbReference>
<dbReference type="Pfam" id="PF00440">
    <property type="entry name" value="TetR_N"/>
    <property type="match status" value="1"/>
</dbReference>
<dbReference type="InterPro" id="IPR011075">
    <property type="entry name" value="TetR_C"/>
</dbReference>
<evidence type="ECO:0000256" key="4">
    <source>
        <dbReference type="PROSITE-ProRule" id="PRU00335"/>
    </source>
</evidence>
<keyword evidence="2 4" id="KW-0238">DNA-binding</keyword>
<dbReference type="EMBL" id="CYHH01000004">
    <property type="protein sequence ID" value="CUB06923.1"/>
    <property type="molecule type" value="Genomic_DNA"/>
</dbReference>
<name>A0A0K6IV02_9PROT</name>
<dbReference type="AlphaFoldDB" id="A0A0K6IV02"/>
<evidence type="ECO:0000256" key="2">
    <source>
        <dbReference type="ARBA" id="ARBA00023125"/>
    </source>
</evidence>
<dbReference type="SUPFAM" id="SSF46689">
    <property type="entry name" value="Homeodomain-like"/>
    <property type="match status" value="1"/>
</dbReference>
<evidence type="ECO:0000256" key="1">
    <source>
        <dbReference type="ARBA" id="ARBA00023015"/>
    </source>
</evidence>
<keyword evidence="3" id="KW-0804">Transcription</keyword>
<dbReference type="InterPro" id="IPR036271">
    <property type="entry name" value="Tet_transcr_reg_TetR-rel_C_sf"/>
</dbReference>
<evidence type="ECO:0000256" key="3">
    <source>
        <dbReference type="ARBA" id="ARBA00023163"/>
    </source>
</evidence>
<evidence type="ECO:0000256" key="5">
    <source>
        <dbReference type="SAM" id="MobiDB-lite"/>
    </source>
</evidence>
<sequence length="209" mass="23070">MLPMRDTRQLLLDTAERLFYAHGYHAVGIDRIVAESGVSKMTLYKHFPSKDALIAAVLERRDAAFRAAMDAFVASFDSPWERLEAVFVWHERWFNEPTFNGCMFISAAAEYPAPDDPIHLAAKAHKEAIRKKIKEIVSPLTEESAAGRLAAQVLLLLEGAIVTALVLGEKDSPRSAWQATQTILAQSRPKTTAPTVSADSSTPRHDALS</sequence>
<proteinExistence type="predicted"/>
<feature type="compositionally biased region" description="Polar residues" evidence="5">
    <location>
        <begin position="183"/>
        <end position="201"/>
    </location>
</feature>